<dbReference type="InterPro" id="IPR052032">
    <property type="entry name" value="ATP-dep_AA_Ligase"/>
</dbReference>
<feature type="domain" description="ATP-grasp" evidence="5">
    <location>
        <begin position="126"/>
        <end position="318"/>
    </location>
</feature>
<dbReference type="AlphaFoldDB" id="A0AB39TTA4"/>
<accession>A0AB39TTA4</accession>
<dbReference type="InterPro" id="IPR011761">
    <property type="entry name" value="ATP-grasp"/>
</dbReference>
<gene>
    <name evidence="6" type="ORF">AB2U05_30255</name>
</gene>
<keyword evidence="3 4" id="KW-0067">ATP-binding</keyword>
<dbReference type="GO" id="GO:0005524">
    <property type="term" value="F:ATP binding"/>
    <property type="evidence" value="ECO:0007669"/>
    <property type="project" value="UniProtKB-UniRule"/>
</dbReference>
<dbReference type="RefSeq" id="WP_369184838.1">
    <property type="nucleotide sequence ID" value="NZ_CP163445.1"/>
</dbReference>
<dbReference type="GO" id="GO:0016874">
    <property type="term" value="F:ligase activity"/>
    <property type="evidence" value="ECO:0007669"/>
    <property type="project" value="UniProtKB-KW"/>
</dbReference>
<dbReference type="PANTHER" id="PTHR43585:SF2">
    <property type="entry name" value="ATP-GRASP ENZYME FSQD"/>
    <property type="match status" value="1"/>
</dbReference>
<dbReference type="PROSITE" id="PS50975">
    <property type="entry name" value="ATP_GRASP"/>
    <property type="match status" value="1"/>
</dbReference>
<keyword evidence="1" id="KW-0436">Ligase</keyword>
<evidence type="ECO:0000256" key="2">
    <source>
        <dbReference type="ARBA" id="ARBA00022741"/>
    </source>
</evidence>
<evidence type="ECO:0000256" key="4">
    <source>
        <dbReference type="PROSITE-ProRule" id="PRU00409"/>
    </source>
</evidence>
<keyword evidence="2 4" id="KW-0547">Nucleotide-binding</keyword>
<organism evidence="6">
    <name type="scientific">Streptomyces sp. Y1</name>
    <dbReference type="NCBI Taxonomy" id="3238634"/>
    <lineage>
        <taxon>Bacteria</taxon>
        <taxon>Bacillati</taxon>
        <taxon>Actinomycetota</taxon>
        <taxon>Actinomycetes</taxon>
        <taxon>Kitasatosporales</taxon>
        <taxon>Streptomycetaceae</taxon>
        <taxon>Streptomyces</taxon>
    </lineage>
</organism>
<dbReference type="SUPFAM" id="SSF56059">
    <property type="entry name" value="Glutathione synthetase ATP-binding domain-like"/>
    <property type="match status" value="1"/>
</dbReference>
<dbReference type="GO" id="GO:0046872">
    <property type="term" value="F:metal ion binding"/>
    <property type="evidence" value="ECO:0007669"/>
    <property type="project" value="InterPro"/>
</dbReference>
<sequence length="419" mass="44716">MNDPVGRATRAGGGGERLLVVGWRTLTTAHLEDLGCEVTWVMQPSEVAAARQSGFTGRIVTVTDHTSVEQLLAALARHGLTPEAFTAVGTDHEFALVATAAVTALSGVRGVDPRTAVLLRDKYAQKQALRAAGVHAADAAVVDDLAELLEPPLPFPVVVKPLLGASTQDTWALRERADVEALLKERGERRWGPWCVEEFMPGRELEMDGVVRDGEVVSLTVSRYLANLIALKDGALVGALHLDRAEHPRVYAQAEALVSRALDVLGHRDGVFHLEAFDQGDRLAFSECGGRTGGGLVREALEAKNGLALMREWARALAGLPFAGPAGPHSELCYGWVQLPAPLGRVESAPTAAELLELEGVVRATVDIAPGREMADLTTGSHIRGGRVLVGAPTEQDTERCLYQAAAWFADRVVVAPRG</sequence>
<dbReference type="Gene3D" id="3.30.470.20">
    <property type="entry name" value="ATP-grasp fold, B domain"/>
    <property type="match status" value="1"/>
</dbReference>
<evidence type="ECO:0000256" key="1">
    <source>
        <dbReference type="ARBA" id="ARBA00022598"/>
    </source>
</evidence>
<evidence type="ECO:0000256" key="3">
    <source>
        <dbReference type="ARBA" id="ARBA00022840"/>
    </source>
</evidence>
<evidence type="ECO:0000313" key="6">
    <source>
        <dbReference type="EMBL" id="XDQ82471.1"/>
    </source>
</evidence>
<name>A0AB39TTA4_9ACTN</name>
<reference evidence="6" key="1">
    <citation type="submission" date="2024-07" db="EMBL/GenBank/DDBJ databases">
        <authorList>
            <person name="Yu S.T."/>
        </authorList>
    </citation>
    <scope>NUCLEOTIDE SEQUENCE</scope>
    <source>
        <strain evidence="6">Y1</strain>
    </source>
</reference>
<proteinExistence type="predicted"/>
<protein>
    <recommendedName>
        <fullName evidence="5">ATP-grasp domain-containing protein</fullName>
    </recommendedName>
</protein>
<dbReference type="PANTHER" id="PTHR43585">
    <property type="entry name" value="FUMIPYRROLE BIOSYNTHESIS PROTEIN C"/>
    <property type="match status" value="1"/>
</dbReference>
<dbReference type="EMBL" id="CP163445">
    <property type="protein sequence ID" value="XDQ82471.1"/>
    <property type="molecule type" value="Genomic_DNA"/>
</dbReference>
<evidence type="ECO:0000259" key="5">
    <source>
        <dbReference type="PROSITE" id="PS50975"/>
    </source>
</evidence>